<dbReference type="OrthoDB" id="1607253at2759"/>
<evidence type="ECO:0000256" key="7">
    <source>
        <dbReference type="ARBA" id="ARBA00023136"/>
    </source>
</evidence>
<proteinExistence type="predicted"/>
<dbReference type="PANTHER" id="PTHR47986">
    <property type="entry name" value="OSJNBA0070M12.3 PROTEIN"/>
    <property type="match status" value="1"/>
</dbReference>
<reference evidence="11" key="2">
    <citation type="journal article" date="2023" name="Int. J. Mol. Sci.">
        <title>De Novo Assembly and Annotation of 11 Diverse Shrub Willow (Salix) Genomes Reveals Novel Gene Organization in Sex-Linked Regions.</title>
        <authorList>
            <person name="Hyden B."/>
            <person name="Feng K."/>
            <person name="Yates T.B."/>
            <person name="Jawdy S."/>
            <person name="Cereghino C."/>
            <person name="Smart L.B."/>
            <person name="Muchero W."/>
        </authorList>
    </citation>
    <scope>NUCLEOTIDE SEQUENCE</scope>
    <source>
        <tissue evidence="11">Shoot tip</tissue>
    </source>
</reference>
<evidence type="ECO:0000256" key="9">
    <source>
        <dbReference type="ARBA" id="ARBA00023180"/>
    </source>
</evidence>
<comment type="subcellular location">
    <subcellularLocation>
        <location evidence="1">Membrane</location>
        <topology evidence="1">Single-pass membrane protein</topology>
    </subcellularLocation>
</comment>
<evidence type="ECO:0000313" key="11">
    <source>
        <dbReference type="EMBL" id="KAJ6756134.1"/>
    </source>
</evidence>
<keyword evidence="2" id="KW-0433">Leucine-rich repeat</keyword>
<dbReference type="InterPro" id="IPR013210">
    <property type="entry name" value="LRR_N_plant-typ"/>
</dbReference>
<name>A0A9Q1A302_SALPP</name>
<dbReference type="Pfam" id="PF08263">
    <property type="entry name" value="LRRNT_2"/>
    <property type="match status" value="1"/>
</dbReference>
<reference evidence="11" key="1">
    <citation type="submission" date="2022-11" db="EMBL/GenBank/DDBJ databases">
        <authorList>
            <person name="Hyden B.L."/>
            <person name="Feng K."/>
            <person name="Yates T."/>
            <person name="Jawdy S."/>
            <person name="Smart L.B."/>
            <person name="Muchero W."/>
        </authorList>
    </citation>
    <scope>NUCLEOTIDE SEQUENCE</scope>
    <source>
        <tissue evidence="11">Shoot tip</tissue>
    </source>
</reference>
<keyword evidence="5" id="KW-0677">Repeat</keyword>
<dbReference type="PANTHER" id="PTHR47986:SF13">
    <property type="entry name" value="RECEPTOR PROTEIN KINASE TMK1-LIKE"/>
    <property type="match status" value="1"/>
</dbReference>
<feature type="domain" description="Leucine-rich repeat-containing N-terminal plant-type" evidence="10">
    <location>
        <begin position="36"/>
        <end position="75"/>
    </location>
</feature>
<keyword evidence="4" id="KW-0732">Signal</keyword>
<keyword evidence="3" id="KW-0812">Transmembrane</keyword>
<dbReference type="InterPro" id="IPR001611">
    <property type="entry name" value="Leu-rich_rpt"/>
</dbReference>
<keyword evidence="7" id="KW-0472">Membrane</keyword>
<keyword evidence="6" id="KW-1133">Transmembrane helix</keyword>
<evidence type="ECO:0000256" key="1">
    <source>
        <dbReference type="ARBA" id="ARBA00004167"/>
    </source>
</evidence>
<keyword evidence="9" id="KW-0325">Glycoprotein</keyword>
<evidence type="ECO:0000256" key="3">
    <source>
        <dbReference type="ARBA" id="ARBA00022692"/>
    </source>
</evidence>
<evidence type="ECO:0000256" key="8">
    <source>
        <dbReference type="ARBA" id="ARBA00023170"/>
    </source>
</evidence>
<evidence type="ECO:0000256" key="4">
    <source>
        <dbReference type="ARBA" id="ARBA00022729"/>
    </source>
</evidence>
<evidence type="ECO:0000313" key="12">
    <source>
        <dbReference type="Proteomes" id="UP001151532"/>
    </source>
</evidence>
<dbReference type="InterPro" id="IPR052422">
    <property type="entry name" value="Auxin_Ser/Thr_Kinase"/>
</dbReference>
<dbReference type="EMBL" id="JAPFFK010000007">
    <property type="protein sequence ID" value="KAJ6756134.1"/>
    <property type="molecule type" value="Genomic_DNA"/>
</dbReference>
<dbReference type="Proteomes" id="UP001151532">
    <property type="component" value="Chromosome 16"/>
</dbReference>
<evidence type="ECO:0000259" key="10">
    <source>
        <dbReference type="Pfam" id="PF08263"/>
    </source>
</evidence>
<sequence>MQDLRWAIQAPVFDAEMKLLFYFSRVAVWFYSVTDSNDFAILKAFREGLENPGLLEWPTDGDDPCGQSWKHVFCSGSRVTQIQVQNMSLKGTLPQNLQRAYKTPKFDSIPSNCFDGLVSLQFLALDSNNFNASKGWSFPEGLQDSAQLTSLSSSKEACPLQNLWLNDQNGGGLSGTIDVVTTMESVNVLWLHGNQFTGTIPESIGNLTAFAGSQSEQQSTCWLRS</sequence>
<evidence type="ECO:0000256" key="5">
    <source>
        <dbReference type="ARBA" id="ARBA00022737"/>
    </source>
</evidence>
<dbReference type="SUPFAM" id="SSF52058">
    <property type="entry name" value="L domain-like"/>
    <property type="match status" value="1"/>
</dbReference>
<evidence type="ECO:0000256" key="6">
    <source>
        <dbReference type="ARBA" id="ARBA00022989"/>
    </source>
</evidence>
<gene>
    <name evidence="11" type="ORF">OIU79_028532</name>
</gene>
<keyword evidence="12" id="KW-1185">Reference proteome</keyword>
<evidence type="ECO:0000256" key="2">
    <source>
        <dbReference type="ARBA" id="ARBA00022614"/>
    </source>
</evidence>
<accession>A0A9Q1A302</accession>
<dbReference type="Pfam" id="PF00560">
    <property type="entry name" value="LRR_1"/>
    <property type="match status" value="1"/>
</dbReference>
<dbReference type="InterPro" id="IPR032675">
    <property type="entry name" value="LRR_dom_sf"/>
</dbReference>
<protein>
    <recommendedName>
        <fullName evidence="10">Leucine-rich repeat-containing N-terminal plant-type domain-containing protein</fullName>
    </recommendedName>
</protein>
<keyword evidence="8" id="KW-0675">Receptor</keyword>
<comment type="caution">
    <text evidence="11">The sequence shown here is derived from an EMBL/GenBank/DDBJ whole genome shotgun (WGS) entry which is preliminary data.</text>
</comment>
<dbReference type="AlphaFoldDB" id="A0A9Q1A302"/>
<dbReference type="GO" id="GO:0016020">
    <property type="term" value="C:membrane"/>
    <property type="evidence" value="ECO:0007669"/>
    <property type="project" value="UniProtKB-SubCell"/>
</dbReference>
<dbReference type="Gene3D" id="3.80.10.10">
    <property type="entry name" value="Ribonuclease Inhibitor"/>
    <property type="match status" value="2"/>
</dbReference>
<organism evidence="11 12">
    <name type="scientific">Salix purpurea</name>
    <name type="common">Purple osier willow</name>
    <dbReference type="NCBI Taxonomy" id="77065"/>
    <lineage>
        <taxon>Eukaryota</taxon>
        <taxon>Viridiplantae</taxon>
        <taxon>Streptophyta</taxon>
        <taxon>Embryophyta</taxon>
        <taxon>Tracheophyta</taxon>
        <taxon>Spermatophyta</taxon>
        <taxon>Magnoliopsida</taxon>
        <taxon>eudicotyledons</taxon>
        <taxon>Gunneridae</taxon>
        <taxon>Pentapetalae</taxon>
        <taxon>rosids</taxon>
        <taxon>fabids</taxon>
        <taxon>Malpighiales</taxon>
        <taxon>Salicaceae</taxon>
        <taxon>Saliceae</taxon>
        <taxon>Salix</taxon>
    </lineage>
</organism>